<dbReference type="GO" id="GO:0052621">
    <property type="term" value="F:diguanylate cyclase activity"/>
    <property type="evidence" value="ECO:0007669"/>
    <property type="project" value="TreeGrafter"/>
</dbReference>
<dbReference type="PROSITE" id="PS50887">
    <property type="entry name" value="GGDEF"/>
    <property type="match status" value="1"/>
</dbReference>
<accession>A0A939IFR0</accession>
<dbReference type="InterPro" id="IPR000160">
    <property type="entry name" value="GGDEF_dom"/>
</dbReference>
<organism evidence="2 3">
    <name type="scientific">Clostridium aminobutyricum</name>
    <dbReference type="NCBI Taxonomy" id="33953"/>
    <lineage>
        <taxon>Bacteria</taxon>
        <taxon>Bacillati</taxon>
        <taxon>Bacillota</taxon>
        <taxon>Clostridia</taxon>
        <taxon>Eubacteriales</taxon>
        <taxon>Clostridiaceae</taxon>
        <taxon>Clostridium</taxon>
    </lineage>
</organism>
<dbReference type="NCBIfam" id="TIGR00254">
    <property type="entry name" value="GGDEF"/>
    <property type="match status" value="1"/>
</dbReference>
<feature type="domain" description="GGDEF" evidence="1">
    <location>
        <begin position="130"/>
        <end position="263"/>
    </location>
</feature>
<dbReference type="Gene3D" id="3.30.70.270">
    <property type="match status" value="1"/>
</dbReference>
<evidence type="ECO:0000259" key="1">
    <source>
        <dbReference type="PROSITE" id="PS50887"/>
    </source>
</evidence>
<reference evidence="2" key="1">
    <citation type="submission" date="2021-02" db="EMBL/GenBank/DDBJ databases">
        <title>Abyssanaerobacter marinus gen.nov., sp., nov, anaerobic bacterium isolated from the Onnuri vent field of Indian Ocean and suggestion of Mogibacteriaceae fam. nov., and proposal of reclassification of ambiguous this family's genus member.</title>
        <authorList>
            <person name="Kim Y.J."/>
            <person name="Yang J.-A."/>
        </authorList>
    </citation>
    <scope>NUCLEOTIDE SEQUENCE</scope>
    <source>
        <strain evidence="2">DSM 2634</strain>
    </source>
</reference>
<dbReference type="InterPro" id="IPR043128">
    <property type="entry name" value="Rev_trsase/Diguanyl_cyclase"/>
</dbReference>
<dbReference type="InterPro" id="IPR029787">
    <property type="entry name" value="Nucleotide_cyclase"/>
</dbReference>
<evidence type="ECO:0000313" key="2">
    <source>
        <dbReference type="EMBL" id="MBN7771745.1"/>
    </source>
</evidence>
<comment type="caution">
    <text evidence="2">The sequence shown here is derived from an EMBL/GenBank/DDBJ whole genome shotgun (WGS) entry which is preliminary data.</text>
</comment>
<dbReference type="PANTHER" id="PTHR45138:SF9">
    <property type="entry name" value="DIGUANYLATE CYCLASE DGCM-RELATED"/>
    <property type="match status" value="1"/>
</dbReference>
<dbReference type="RefSeq" id="WP_206580543.1">
    <property type="nucleotide sequence ID" value="NZ_JAFJZZ010000001.1"/>
</dbReference>
<dbReference type="SUPFAM" id="SSF55073">
    <property type="entry name" value="Nucleotide cyclase"/>
    <property type="match status" value="1"/>
</dbReference>
<dbReference type="CDD" id="cd01949">
    <property type="entry name" value="GGDEF"/>
    <property type="match status" value="1"/>
</dbReference>
<keyword evidence="3" id="KW-1185">Reference proteome</keyword>
<dbReference type="PANTHER" id="PTHR45138">
    <property type="entry name" value="REGULATORY COMPONENTS OF SENSORY TRANSDUCTION SYSTEM"/>
    <property type="match status" value="1"/>
</dbReference>
<dbReference type="Proteomes" id="UP000664545">
    <property type="component" value="Unassembled WGS sequence"/>
</dbReference>
<dbReference type="FunFam" id="3.30.70.270:FF:000001">
    <property type="entry name" value="Diguanylate cyclase domain protein"/>
    <property type="match status" value="1"/>
</dbReference>
<dbReference type="InterPro" id="IPR050469">
    <property type="entry name" value="Diguanylate_Cyclase"/>
</dbReference>
<protein>
    <submittedName>
        <fullName evidence="2">GGDEF domain-containing protein</fullName>
    </submittedName>
</protein>
<dbReference type="AlphaFoldDB" id="A0A939IFR0"/>
<name>A0A939IFR0_CLOAM</name>
<dbReference type="EMBL" id="JAFJZZ010000001">
    <property type="protein sequence ID" value="MBN7771745.1"/>
    <property type="molecule type" value="Genomic_DNA"/>
</dbReference>
<dbReference type="Pfam" id="PF00990">
    <property type="entry name" value="GGDEF"/>
    <property type="match status" value="1"/>
</dbReference>
<sequence>MNFNSLNQTVASIKKLRKFYHMIRIWDATHKRIIYESENANISGEAPVSITNFSKATLSLREDGNVLEINIPVTIDGHPYCLELIQHSEEDSLQHMQKLLITDPLTNLYNRRYIDDQLPIDLANAFEENYPVSFIYADIDYFKKINDEYGHIAGDCILKETANVFLRLIQKTNGWAARYGGDEFLICLPEMNRKSSVQIAYKIRHAVESKSFYINDHFIKVTCSFGVQTLYNTSSIHTVNQVIGLLDKKLYQAKKKSRNRVVV</sequence>
<dbReference type="SMART" id="SM00267">
    <property type="entry name" value="GGDEF"/>
    <property type="match status" value="1"/>
</dbReference>
<evidence type="ECO:0000313" key="3">
    <source>
        <dbReference type="Proteomes" id="UP000664545"/>
    </source>
</evidence>
<gene>
    <name evidence="2" type="ORF">JYB65_00015</name>
</gene>
<proteinExistence type="predicted"/>